<feature type="domain" description="C2H2-type" evidence="5">
    <location>
        <begin position="1660"/>
        <end position="1683"/>
    </location>
</feature>
<feature type="compositionally biased region" description="Acidic residues" evidence="4">
    <location>
        <begin position="857"/>
        <end position="869"/>
    </location>
</feature>
<feature type="region of interest" description="Disordered" evidence="4">
    <location>
        <begin position="302"/>
        <end position="334"/>
    </location>
</feature>
<keyword evidence="2" id="KW-0804">Transcription</keyword>
<feature type="domain" description="C2H2-type" evidence="5">
    <location>
        <begin position="1425"/>
        <end position="1446"/>
    </location>
</feature>
<comment type="subcellular location">
    <subcellularLocation>
        <location evidence="1">Nucleus</location>
    </subcellularLocation>
</comment>
<protein>
    <recommendedName>
        <fullName evidence="5">C2H2-type domain-containing protein</fullName>
    </recommendedName>
</protein>
<keyword evidence="7" id="KW-1185">Reference proteome</keyword>
<dbReference type="SMART" id="SM00355">
    <property type="entry name" value="ZnF_C2H2"/>
    <property type="match status" value="3"/>
</dbReference>
<feature type="compositionally biased region" description="Low complexity" evidence="4">
    <location>
        <begin position="308"/>
        <end position="320"/>
    </location>
</feature>
<evidence type="ECO:0000256" key="2">
    <source>
        <dbReference type="ARBA" id="ARBA00023163"/>
    </source>
</evidence>
<feature type="compositionally biased region" description="Polar residues" evidence="4">
    <location>
        <begin position="1404"/>
        <end position="1413"/>
    </location>
</feature>
<feature type="domain" description="C2H2-type" evidence="5">
    <location>
        <begin position="1517"/>
        <end position="1538"/>
    </location>
</feature>
<name>A0A182MYI6_9DIPT</name>
<feature type="compositionally biased region" description="Polar residues" evidence="4">
    <location>
        <begin position="1127"/>
        <end position="1165"/>
    </location>
</feature>
<dbReference type="VEuPathDB" id="VectorBase:ADIR000441"/>
<feature type="compositionally biased region" description="Basic and acidic residues" evidence="4">
    <location>
        <begin position="605"/>
        <end position="618"/>
    </location>
</feature>
<proteinExistence type="predicted"/>
<feature type="compositionally biased region" description="Low complexity" evidence="4">
    <location>
        <begin position="1275"/>
        <end position="1299"/>
    </location>
</feature>
<keyword evidence="3" id="KW-0539">Nucleus</keyword>
<feature type="region of interest" description="Disordered" evidence="4">
    <location>
        <begin position="1349"/>
        <end position="1417"/>
    </location>
</feature>
<dbReference type="GO" id="GO:0005634">
    <property type="term" value="C:nucleus"/>
    <property type="evidence" value="ECO:0007669"/>
    <property type="project" value="UniProtKB-SubCell"/>
</dbReference>
<feature type="region of interest" description="Disordered" evidence="4">
    <location>
        <begin position="1717"/>
        <end position="1782"/>
    </location>
</feature>
<feature type="compositionally biased region" description="Low complexity" evidence="4">
    <location>
        <begin position="1223"/>
        <end position="1245"/>
    </location>
</feature>
<feature type="compositionally biased region" description="Low complexity" evidence="4">
    <location>
        <begin position="827"/>
        <end position="844"/>
    </location>
</feature>
<accession>A0A182MYI6</accession>
<feature type="region of interest" description="Disordered" evidence="4">
    <location>
        <begin position="39"/>
        <end position="59"/>
    </location>
</feature>
<feature type="region of interest" description="Disordered" evidence="4">
    <location>
        <begin position="826"/>
        <end position="869"/>
    </location>
</feature>
<evidence type="ECO:0000256" key="3">
    <source>
        <dbReference type="ARBA" id="ARBA00023242"/>
    </source>
</evidence>
<dbReference type="GO" id="GO:0000127">
    <property type="term" value="C:transcription factor TFIIIC complex"/>
    <property type="evidence" value="ECO:0007669"/>
    <property type="project" value="TreeGrafter"/>
</dbReference>
<dbReference type="GO" id="GO:0006383">
    <property type="term" value="P:transcription by RNA polymerase III"/>
    <property type="evidence" value="ECO:0007669"/>
    <property type="project" value="TreeGrafter"/>
</dbReference>
<dbReference type="Gene3D" id="2.130.10.10">
    <property type="entry name" value="YVTN repeat-like/Quinoprotein amine dehydrogenase"/>
    <property type="match status" value="1"/>
</dbReference>
<evidence type="ECO:0000256" key="1">
    <source>
        <dbReference type="ARBA" id="ARBA00004123"/>
    </source>
</evidence>
<dbReference type="SUPFAM" id="SSF50978">
    <property type="entry name" value="WD40 repeat-like"/>
    <property type="match status" value="1"/>
</dbReference>
<feature type="region of interest" description="Disordered" evidence="4">
    <location>
        <begin position="1123"/>
        <end position="1313"/>
    </location>
</feature>
<dbReference type="InterPro" id="IPR036322">
    <property type="entry name" value="WD40_repeat_dom_sf"/>
</dbReference>
<dbReference type="InterPro" id="IPR013087">
    <property type="entry name" value="Znf_C2H2_type"/>
</dbReference>
<dbReference type="Proteomes" id="UP000075884">
    <property type="component" value="Unassembled WGS sequence"/>
</dbReference>
<dbReference type="EnsemblMetazoa" id="ADIR000441-RA">
    <property type="protein sequence ID" value="ADIR000441-PA"/>
    <property type="gene ID" value="ADIR000441"/>
</dbReference>
<evidence type="ECO:0000259" key="5">
    <source>
        <dbReference type="SMART" id="SM00355"/>
    </source>
</evidence>
<dbReference type="InterPro" id="IPR015943">
    <property type="entry name" value="WD40/YVTN_repeat-like_dom_sf"/>
</dbReference>
<reference evidence="6" key="2">
    <citation type="submission" date="2020-05" db="UniProtKB">
        <authorList>
            <consortium name="EnsemblMetazoa"/>
        </authorList>
    </citation>
    <scope>IDENTIFICATION</scope>
    <source>
        <strain evidence="6">WRAIR2</strain>
    </source>
</reference>
<dbReference type="InterPro" id="IPR052416">
    <property type="entry name" value="GTF3C_component"/>
</dbReference>
<reference evidence="7" key="1">
    <citation type="submission" date="2013-03" db="EMBL/GenBank/DDBJ databases">
        <title>The Genome Sequence of Anopheles dirus WRAIR2.</title>
        <authorList>
            <consortium name="The Broad Institute Genomics Platform"/>
            <person name="Neafsey D.E."/>
            <person name="Walton C."/>
            <person name="Walker B."/>
            <person name="Young S.K."/>
            <person name="Zeng Q."/>
            <person name="Gargeya S."/>
            <person name="Fitzgerald M."/>
            <person name="Haas B."/>
            <person name="Abouelleil A."/>
            <person name="Allen A.W."/>
            <person name="Alvarado L."/>
            <person name="Arachchi H.M."/>
            <person name="Berlin A.M."/>
            <person name="Chapman S.B."/>
            <person name="Gainer-Dewar J."/>
            <person name="Goldberg J."/>
            <person name="Griggs A."/>
            <person name="Gujja S."/>
            <person name="Hansen M."/>
            <person name="Howarth C."/>
            <person name="Imamovic A."/>
            <person name="Ireland A."/>
            <person name="Larimer J."/>
            <person name="McCowan C."/>
            <person name="Murphy C."/>
            <person name="Pearson M."/>
            <person name="Poon T.W."/>
            <person name="Priest M."/>
            <person name="Roberts A."/>
            <person name="Saif S."/>
            <person name="Shea T."/>
            <person name="Sisk P."/>
            <person name="Sykes S."/>
            <person name="Wortman J."/>
            <person name="Nusbaum C."/>
            <person name="Birren B."/>
        </authorList>
    </citation>
    <scope>NUCLEOTIDE SEQUENCE [LARGE SCALE GENOMIC DNA]</scope>
    <source>
        <strain evidence="7">WRAIR2</strain>
    </source>
</reference>
<dbReference type="PANTHER" id="PTHR15052:SF2">
    <property type="entry name" value="GENERAL TRANSCRIPTION FACTOR 3C POLYPEPTIDE 2"/>
    <property type="match status" value="1"/>
</dbReference>
<feature type="compositionally biased region" description="Basic residues" evidence="4">
    <location>
        <begin position="1250"/>
        <end position="1266"/>
    </location>
</feature>
<dbReference type="SMART" id="SM00320">
    <property type="entry name" value="WD40"/>
    <property type="match status" value="3"/>
</dbReference>
<feature type="region of interest" description="Disordered" evidence="4">
    <location>
        <begin position="599"/>
        <end position="624"/>
    </location>
</feature>
<feature type="region of interest" description="Disordered" evidence="4">
    <location>
        <begin position="1083"/>
        <end position="1102"/>
    </location>
</feature>
<feature type="compositionally biased region" description="Low complexity" evidence="4">
    <location>
        <begin position="1753"/>
        <end position="1770"/>
    </location>
</feature>
<organism evidence="6 7">
    <name type="scientific">Anopheles dirus</name>
    <dbReference type="NCBI Taxonomy" id="7168"/>
    <lineage>
        <taxon>Eukaryota</taxon>
        <taxon>Metazoa</taxon>
        <taxon>Ecdysozoa</taxon>
        <taxon>Arthropoda</taxon>
        <taxon>Hexapoda</taxon>
        <taxon>Insecta</taxon>
        <taxon>Pterygota</taxon>
        <taxon>Neoptera</taxon>
        <taxon>Endopterygota</taxon>
        <taxon>Diptera</taxon>
        <taxon>Nematocera</taxon>
        <taxon>Culicoidea</taxon>
        <taxon>Culicidae</taxon>
        <taxon>Anophelinae</taxon>
        <taxon>Anopheles</taxon>
    </lineage>
</organism>
<dbReference type="STRING" id="7168.A0A182MYI6"/>
<evidence type="ECO:0000313" key="6">
    <source>
        <dbReference type="EnsemblMetazoa" id="ADIR000441-PA"/>
    </source>
</evidence>
<sequence length="2368" mass="258558">TAEQQQLILKSLKKGKAKRSSKVATVSAASLTTAMVSPAETEKSTLIVPDPIPPSKDESPATQIIEQRLAAVDNSRAASSVQPNATPPMTNLIARRCENKVNIISDLILPRIIVSAPAGPKSPGVHSSGSNIPAVGVNFPILSMSSPAKAQHEENRLPSSAQYPKLYVLHRPSPAAYATIPPSLVPSSTSTSRTAASCSPVDLRPQLPSPSVSVTVLPATAGPLSPSFIPPVARPNALPTPIVTLRPTSPKALSLSGPSPPILPTPIVSVTISPMRQSTTSQAGSAVPNPQIVPKIVIDSCDADHDSQSSSSSTSSSASSCKHKAISEKQPNAQSNVAIVQRGLKEMGCSSFTRLRLRQKALSNLNIKHSVERCYGPQSSVRKRTVATVTCLPSELSTFPTDAQQLDAVKTEETETVLAKIESDGVNNNNYNDPLSIDLHQTPAVDVESTQEQSFQQITAEDESSIDSLDASDSTVERNLGFCGFSNSSIECAEYDFALRAVSIDSILNSTEIEPSNTICQGDPDHEPNQTLPVEMEMEMEQSIINRTEAKIDQIHNDESHKEDISEKSGNNAATSICHMPRLDAVSDAMFEDVASTVTVTTDSNSDRKEDNFQRGSDEESNISKVQVAETLNSREEHVVPECSVAQNNSPMREESVSSKSDGVNRIITETAITDAICESSVIPEPISPRDIVPDFPICGDDSSKNGTLLDQAMQPSPATELIDQDATGVDVIVAMARLRRENRVLSLDEESDREDSTWQESMTVPCVDVPTRLAVPSVSELRGSKKKQKRRKRKRDQFIKLLLKHVNYEALVADLVEQEKRSYGYESPSSLSSTEEHTTTSPLQRYISSLEREKEKEDDEQDYEAESDNEFAELDVEMAKAIVRPFLSNYSGELVAPSSSAPNSSKIVVPATVPKNETEERSVIGFDVACRNFSEVEEYAGEDMKASVSRSASDSKDGAVQHSIFCDRSVDTVAEEINKMETMQQSYEVEPAPCSTNASVTQEMARINDEPKELTSVAICDNKIGTTIDTAIELLETSPAGLENAVNCDTPSNAAVKKGTEIEEIDTTAPAQTVATGTLVETVSTQSSGRKRPARRSAATGRVVLKRMRTRLNVQALTPTAEVPSFDSSDAPNNEVVSDCSSGGLSNVEVTSNNNSRKQPTKTGNVHLVTCSYTGGGGKGEGDRKPLSRSVAARRSRTPSVAKKHETFLRSGRSRKCERHTSSSSNSSERNISDSCGGDLSSCDETTSGKRRRKIVRRKKRCSRRATHEKETVAVDPSVSTTVPSATATSSRTTKVSTHTPTASKLSKDSNPDTQYVISEINAPEEQDVTTPRLLEVVNVRNNRVLLTAAPSPRQTRSSGLAQPDTEAQKKDAPKRSRGRTAKTPKEMPGQYSTNDTVELPTNKPQEQNPNELSVHHDAVDRVVKCGNCGEEMMSSAWESHSYKHNGVAFRVGIDEAFDLKDIRSLSTAITRFMKNYRRTEVACERCGTIKKSCLGMASHITSCGLNEHELEQSKATCEHCGRKMKAVSLGVHQQQHCKVLKQLQKKEQKAASSASDDATPKEMTASGRKKRKSVATAEKKIKKLAKEVSTDVPNAELMVKVSGPDVANAVMHCWVSHLNQSNDLLCGEVGCAFFGLSAELVRTQYGFSDGAIEPKPIYQCAKCPQMATERTVIHAHLREAHPAFVKNQQYTEADAGGSENDSDVYVAGVSTSDDTFSSALDGEEEERAAVAKKGKGKKATGSAKPRKGGETSKSSGGKKTTAAKSTTGQQEALDERKDEETEVYKEMVLQESIEMKQDKNNFHLMTVKWMLQFRREHYAARTLFTDLRPDTHSPFQLVQKEIAFNYLPKITHSMRFLQCNSSIYDPQYKPESFANRWSQLGTFQGEALGCESIFFCGGPVVSLDWLPLADGVGAEDSDQYVAVACRQTYDEYYNCEELSTPQPRKCLIQIWNVGPIQNAALAMKFPTRCPQLAFAIACDYGPIWQIAFCPSGCYNDLARGDDFERLGLLAVAGSDGDVHLYALSRSMAGERQADTTEAPPRIVTLRPVLLLSLSFTTAARAGNGPASDFTRRSVVRLAWSRDKGHCVLAAGYSNGVVAVWNLGSTSGLLCGTKNGIRTLLPVHKLLHSSSSCITALDLHYGFGSRFLVVCNADRRMKVYDLRCGQYQPLETCSMVMRSRITSMRWLLHFPVLVYSYDDALCIDRCAYSVHQPREIGLRNFSIFTIGSETTDVGVNDWYSMNAIATRGGDLVCHRPLPFVNGMNYKKLTQILTTTIPLKMNATADSDNVALYNIFSDAYGLVFSDTDKVPTAMDSAALKLKSWRRGKLSHYPAERLNQIRWNPNSSSYTYYAIGYQAGFVRIRLVRM</sequence>
<evidence type="ECO:0000256" key="4">
    <source>
        <dbReference type="SAM" id="MobiDB-lite"/>
    </source>
</evidence>
<dbReference type="InterPro" id="IPR001680">
    <property type="entry name" value="WD40_rpt"/>
</dbReference>
<evidence type="ECO:0000313" key="7">
    <source>
        <dbReference type="Proteomes" id="UP000075884"/>
    </source>
</evidence>
<feature type="region of interest" description="Disordered" evidence="4">
    <location>
        <begin position="1550"/>
        <end position="1577"/>
    </location>
</feature>
<dbReference type="PANTHER" id="PTHR15052">
    <property type="entry name" value="RNA POLYMERASE III TRANSCRIPTION INITIATION FACTOR COMPLEX SUBUNIT"/>
    <property type="match status" value="1"/>
</dbReference>